<dbReference type="OrthoDB" id="10458407at2759"/>
<proteinExistence type="predicted"/>
<name>A0A8H4IYW9_9PEZI</name>
<feature type="region of interest" description="Disordered" evidence="1">
    <location>
        <begin position="1"/>
        <end position="26"/>
    </location>
</feature>
<dbReference type="Proteomes" id="UP000572817">
    <property type="component" value="Unassembled WGS sequence"/>
</dbReference>
<dbReference type="EMBL" id="WWBZ02000016">
    <property type="protein sequence ID" value="KAF4309737.1"/>
    <property type="molecule type" value="Genomic_DNA"/>
</dbReference>
<evidence type="ECO:0000256" key="1">
    <source>
        <dbReference type="SAM" id="MobiDB-lite"/>
    </source>
</evidence>
<keyword evidence="3" id="KW-1185">Reference proteome</keyword>
<feature type="compositionally biased region" description="Polar residues" evidence="1">
    <location>
        <begin position="1"/>
        <end position="12"/>
    </location>
</feature>
<comment type="caution">
    <text evidence="2">The sequence shown here is derived from an EMBL/GenBank/DDBJ whole genome shotgun (WGS) entry which is preliminary data.</text>
</comment>
<gene>
    <name evidence="2" type="ORF">GTA08_BOTSDO02637</name>
</gene>
<accession>A0A8H4IYW9</accession>
<organism evidence="2 3">
    <name type="scientific">Botryosphaeria dothidea</name>
    <dbReference type="NCBI Taxonomy" id="55169"/>
    <lineage>
        <taxon>Eukaryota</taxon>
        <taxon>Fungi</taxon>
        <taxon>Dikarya</taxon>
        <taxon>Ascomycota</taxon>
        <taxon>Pezizomycotina</taxon>
        <taxon>Dothideomycetes</taxon>
        <taxon>Dothideomycetes incertae sedis</taxon>
        <taxon>Botryosphaeriales</taxon>
        <taxon>Botryosphaeriaceae</taxon>
        <taxon>Botryosphaeria</taxon>
    </lineage>
</organism>
<evidence type="ECO:0000313" key="3">
    <source>
        <dbReference type="Proteomes" id="UP000572817"/>
    </source>
</evidence>
<evidence type="ECO:0000313" key="2">
    <source>
        <dbReference type="EMBL" id="KAF4309737.1"/>
    </source>
</evidence>
<sequence>MQINNTTLSLHPTSAKKERKNVSIPPPVYLKSSGAGLYFPSSPTHHHHNNKTAQPFPIFPLLFHNSDTARMQHLLATLLSLLSLTSFLLASAAPQQQSDQLPNLVGDVSPDDNIDRAQLATEIGANAQGQREFLQDGVLPVSCGPTESSLEGLDEAVAADVEPCVFVQ</sequence>
<reference evidence="2" key="1">
    <citation type="submission" date="2020-04" db="EMBL/GenBank/DDBJ databases">
        <title>Genome Assembly and Annotation of Botryosphaeria dothidea sdau 11-99, a Latent Pathogen of Apple Fruit Ring Rot in China.</title>
        <authorList>
            <person name="Yu C."/>
            <person name="Diao Y."/>
            <person name="Lu Q."/>
            <person name="Zhao J."/>
            <person name="Cui S."/>
            <person name="Peng C."/>
            <person name="He B."/>
            <person name="Liu H."/>
        </authorList>
    </citation>
    <scope>NUCLEOTIDE SEQUENCE [LARGE SCALE GENOMIC DNA]</scope>
    <source>
        <strain evidence="2">Sdau11-99</strain>
    </source>
</reference>
<protein>
    <submittedName>
        <fullName evidence="2">Uncharacterized protein</fullName>
    </submittedName>
</protein>
<dbReference type="AlphaFoldDB" id="A0A8H4IYW9"/>